<evidence type="ECO:0000256" key="2">
    <source>
        <dbReference type="ARBA" id="ARBA00007441"/>
    </source>
</evidence>
<evidence type="ECO:0000256" key="1">
    <source>
        <dbReference type="ARBA" id="ARBA00001933"/>
    </source>
</evidence>
<keyword evidence="5" id="KW-0663">Pyridoxal phosphate</keyword>
<keyword evidence="8" id="KW-1185">Reference proteome</keyword>
<reference evidence="7 8" key="1">
    <citation type="journal article" date="2018" name="New Phytol.">
        <title>Phylogenomics of Endogonaceae and evolution of mycorrhizas within Mucoromycota.</title>
        <authorList>
            <person name="Chang Y."/>
            <person name="Desiro A."/>
            <person name="Na H."/>
            <person name="Sandor L."/>
            <person name="Lipzen A."/>
            <person name="Clum A."/>
            <person name="Barry K."/>
            <person name="Grigoriev I.V."/>
            <person name="Martin F.M."/>
            <person name="Stajich J.E."/>
            <person name="Smith M.E."/>
            <person name="Bonito G."/>
            <person name="Spatafora J.W."/>
        </authorList>
    </citation>
    <scope>NUCLEOTIDE SEQUENCE [LARGE SCALE GENOMIC DNA]</scope>
    <source>
        <strain evidence="7 8">AD002</strain>
    </source>
</reference>
<dbReference type="PANTHER" id="PTHR42790">
    <property type="entry name" value="AMINOTRANSFERASE"/>
    <property type="match status" value="1"/>
</dbReference>
<dbReference type="SUPFAM" id="SSF53383">
    <property type="entry name" value="PLP-dependent transferases"/>
    <property type="match status" value="1"/>
</dbReference>
<evidence type="ECO:0000256" key="3">
    <source>
        <dbReference type="ARBA" id="ARBA00022576"/>
    </source>
</evidence>
<evidence type="ECO:0000313" key="7">
    <source>
        <dbReference type="EMBL" id="RUS30566.1"/>
    </source>
</evidence>
<evidence type="ECO:0000256" key="4">
    <source>
        <dbReference type="ARBA" id="ARBA00022679"/>
    </source>
</evidence>
<feature type="domain" description="Aminotransferase class I/classII large" evidence="6">
    <location>
        <begin position="107"/>
        <end position="474"/>
    </location>
</feature>
<gene>
    <name evidence="7" type="ORF">BC938DRAFT_479240</name>
</gene>
<proteinExistence type="inferred from homology"/>
<dbReference type="EMBL" id="RBNJ01003746">
    <property type="protein sequence ID" value="RUS30566.1"/>
    <property type="molecule type" value="Genomic_DNA"/>
</dbReference>
<sequence>ASDGKWNQSESVQRRKAEFPQSWAVASPWSFCIVGLVACTPHGLYPLHKREEQAKGGIANSGAQPPLGYTRHAKPNYIFFIRIKITLGAGNPNPTTFPYESFQLTLKNGEKLNIEGKLLEDALQYGPTAGLPALRSWLRELQIMEHNPPHKNFEISVGTGSQDLITKALEMFITPGDNVLVENPAYTGIVSFLRTLPCKLIDVATDADGIVPLSLEHVLSTWHDLVSIPKILYTVPTGSNPTGVSAPLKRKREVYEIARRYNIIILEDDPYYYLQFTKPRTPSYLSFDVDARVLRFDSMSKILSAGMRLGWVTGPKQLIERIDFHTSVGAKIAVRRVVEYREEKHRVSNLQPSSISQAIALALLTHWGHTGFFAHVDKVSRFYEEKRDVFLRCAERRLKGLAEWAVPTAGMFVWIKLLGGITDTQHLITAKAVEKKVLAVPGMAFLPTPSPTPYVRVSYSNVTEEQMDEALRRLAELVVEEMSSINVG</sequence>
<comment type="cofactor">
    <cofactor evidence="1">
        <name>pyridoxal 5'-phosphate</name>
        <dbReference type="ChEBI" id="CHEBI:597326"/>
    </cofactor>
</comment>
<dbReference type="CDD" id="cd00609">
    <property type="entry name" value="AAT_like"/>
    <property type="match status" value="1"/>
</dbReference>
<dbReference type="Pfam" id="PF00155">
    <property type="entry name" value="Aminotran_1_2"/>
    <property type="match status" value="1"/>
</dbReference>
<keyword evidence="4 7" id="KW-0808">Transferase</keyword>
<evidence type="ECO:0000259" key="6">
    <source>
        <dbReference type="Pfam" id="PF00155"/>
    </source>
</evidence>
<comment type="caution">
    <text evidence="7">The sequence shown here is derived from an EMBL/GenBank/DDBJ whole genome shotgun (WGS) entry which is preliminary data.</text>
</comment>
<dbReference type="InterPro" id="IPR015424">
    <property type="entry name" value="PyrdxlP-dep_Trfase"/>
</dbReference>
<protein>
    <submittedName>
        <fullName evidence="7">Pyridoxal phosphate-dependent transferase</fullName>
    </submittedName>
</protein>
<dbReference type="Gene3D" id="3.40.640.10">
    <property type="entry name" value="Type I PLP-dependent aspartate aminotransferase-like (Major domain)"/>
    <property type="match status" value="1"/>
</dbReference>
<keyword evidence="3" id="KW-0032">Aminotransferase</keyword>
<comment type="similarity">
    <text evidence="2">Belongs to the class-I pyridoxal-phosphate-dependent aminotransferase family.</text>
</comment>
<accession>A0A433QLB3</accession>
<feature type="non-terminal residue" evidence="7">
    <location>
        <position position="1"/>
    </location>
</feature>
<dbReference type="AlphaFoldDB" id="A0A433QLB3"/>
<evidence type="ECO:0000256" key="5">
    <source>
        <dbReference type="ARBA" id="ARBA00022898"/>
    </source>
</evidence>
<dbReference type="GO" id="GO:0008483">
    <property type="term" value="F:transaminase activity"/>
    <property type="evidence" value="ECO:0007669"/>
    <property type="project" value="UniProtKB-KW"/>
</dbReference>
<dbReference type="GO" id="GO:0030170">
    <property type="term" value="F:pyridoxal phosphate binding"/>
    <property type="evidence" value="ECO:0007669"/>
    <property type="project" value="InterPro"/>
</dbReference>
<dbReference type="Proteomes" id="UP000274822">
    <property type="component" value="Unassembled WGS sequence"/>
</dbReference>
<dbReference type="GO" id="GO:1901605">
    <property type="term" value="P:alpha-amino acid metabolic process"/>
    <property type="evidence" value="ECO:0007669"/>
    <property type="project" value="TreeGrafter"/>
</dbReference>
<dbReference type="FunFam" id="3.90.1150.10:FF:000166">
    <property type="entry name" value="Kynurenine/alpha-aminoadipate aminotransferase, mitochondrial"/>
    <property type="match status" value="1"/>
</dbReference>
<evidence type="ECO:0000313" key="8">
    <source>
        <dbReference type="Proteomes" id="UP000274822"/>
    </source>
</evidence>
<name>A0A433QLB3_9FUNG</name>
<dbReference type="InterPro" id="IPR015421">
    <property type="entry name" value="PyrdxlP-dep_Trfase_major"/>
</dbReference>
<organism evidence="7 8">
    <name type="scientific">Jimgerdemannia flammicorona</name>
    <dbReference type="NCBI Taxonomy" id="994334"/>
    <lineage>
        <taxon>Eukaryota</taxon>
        <taxon>Fungi</taxon>
        <taxon>Fungi incertae sedis</taxon>
        <taxon>Mucoromycota</taxon>
        <taxon>Mucoromycotina</taxon>
        <taxon>Endogonomycetes</taxon>
        <taxon>Endogonales</taxon>
        <taxon>Endogonaceae</taxon>
        <taxon>Jimgerdemannia</taxon>
    </lineage>
</organism>
<dbReference type="InterPro" id="IPR050859">
    <property type="entry name" value="Class-I_PLP-dep_aminotransf"/>
</dbReference>
<dbReference type="InterPro" id="IPR004839">
    <property type="entry name" value="Aminotransferase_I/II_large"/>
</dbReference>
<dbReference type="PANTHER" id="PTHR42790:SF19">
    <property type="entry name" value="KYNURENINE_ALPHA-AMINOADIPATE AMINOTRANSFERASE, MITOCHONDRIAL"/>
    <property type="match status" value="1"/>
</dbReference>